<comment type="caution">
    <text evidence="2">The sequence shown here is derived from an EMBL/GenBank/DDBJ whole genome shotgun (WGS) entry which is preliminary data.</text>
</comment>
<accession>A0ABU7E0Q2</accession>
<dbReference type="Proteomes" id="UP001352852">
    <property type="component" value="Unassembled WGS sequence"/>
</dbReference>
<dbReference type="EMBL" id="JAHUTJ010041859">
    <property type="protein sequence ID" value="MED6280616.1"/>
    <property type="molecule type" value="Genomic_DNA"/>
</dbReference>
<organism evidence="2 3">
    <name type="scientific">Characodon lateralis</name>
    <dbReference type="NCBI Taxonomy" id="208331"/>
    <lineage>
        <taxon>Eukaryota</taxon>
        <taxon>Metazoa</taxon>
        <taxon>Chordata</taxon>
        <taxon>Craniata</taxon>
        <taxon>Vertebrata</taxon>
        <taxon>Euteleostomi</taxon>
        <taxon>Actinopterygii</taxon>
        <taxon>Neopterygii</taxon>
        <taxon>Teleostei</taxon>
        <taxon>Neoteleostei</taxon>
        <taxon>Acanthomorphata</taxon>
        <taxon>Ovalentaria</taxon>
        <taxon>Atherinomorphae</taxon>
        <taxon>Cyprinodontiformes</taxon>
        <taxon>Goodeidae</taxon>
        <taxon>Characodon</taxon>
    </lineage>
</organism>
<keyword evidence="1" id="KW-0732">Signal</keyword>
<feature type="chain" id="PRO_5045137083" description="Secreted protein" evidence="1">
    <location>
        <begin position="19"/>
        <end position="97"/>
    </location>
</feature>
<keyword evidence="3" id="KW-1185">Reference proteome</keyword>
<name>A0ABU7E0Q2_9TELE</name>
<sequence>MFYITLLLLLAAGSCVKCEQLTQPASVTLQPGLNLFNICQVFLFSEVLTHWITVCWKRTGIDRLYRSEYGVHSFQFSGEKPWRDSKSVLQRICLHIY</sequence>
<proteinExistence type="predicted"/>
<evidence type="ECO:0000313" key="3">
    <source>
        <dbReference type="Proteomes" id="UP001352852"/>
    </source>
</evidence>
<reference evidence="2 3" key="1">
    <citation type="submission" date="2021-06" db="EMBL/GenBank/DDBJ databases">
        <authorList>
            <person name="Palmer J.M."/>
        </authorList>
    </citation>
    <scope>NUCLEOTIDE SEQUENCE [LARGE SCALE GENOMIC DNA]</scope>
    <source>
        <strain evidence="2 3">CL_MEX2019</strain>
        <tissue evidence="2">Muscle</tissue>
    </source>
</reference>
<evidence type="ECO:0000313" key="2">
    <source>
        <dbReference type="EMBL" id="MED6280616.1"/>
    </source>
</evidence>
<feature type="signal peptide" evidence="1">
    <location>
        <begin position="1"/>
        <end position="18"/>
    </location>
</feature>
<evidence type="ECO:0000256" key="1">
    <source>
        <dbReference type="SAM" id="SignalP"/>
    </source>
</evidence>
<evidence type="ECO:0008006" key="4">
    <source>
        <dbReference type="Google" id="ProtNLM"/>
    </source>
</evidence>
<gene>
    <name evidence="2" type="ORF">CHARACLAT_012580</name>
</gene>
<protein>
    <recommendedName>
        <fullName evidence="4">Secreted protein</fullName>
    </recommendedName>
</protein>